<evidence type="ECO:0000313" key="2">
    <source>
        <dbReference type="EMBL" id="KHE41961.1"/>
    </source>
</evidence>
<evidence type="ECO:0000256" key="1">
    <source>
        <dbReference type="SAM" id="MobiDB-lite"/>
    </source>
</evidence>
<proteinExistence type="predicted"/>
<sequence length="92" mass="9352">MPQGEAEVPGSDGGDVTAAGATSAKTNGKELSGTTAAGGGRRDTETGKHLSDTPERELRRYATESGEGCTPPASARRQDAATAAFCVEKRKG</sequence>
<feature type="region of interest" description="Disordered" evidence="1">
    <location>
        <begin position="1"/>
        <end position="80"/>
    </location>
</feature>
<organism evidence="2 3">
    <name type="scientific">Alistipes inops</name>
    <dbReference type="NCBI Taxonomy" id="1501391"/>
    <lineage>
        <taxon>Bacteria</taxon>
        <taxon>Pseudomonadati</taxon>
        <taxon>Bacteroidota</taxon>
        <taxon>Bacteroidia</taxon>
        <taxon>Bacteroidales</taxon>
        <taxon>Rikenellaceae</taxon>
        <taxon>Alistipes</taxon>
    </lineage>
</organism>
<dbReference type="Proteomes" id="UP000030889">
    <property type="component" value="Unassembled WGS sequence"/>
</dbReference>
<feature type="compositionally biased region" description="Basic and acidic residues" evidence="1">
    <location>
        <begin position="40"/>
        <end position="62"/>
    </location>
</feature>
<gene>
    <name evidence="2" type="ORF">LG35_06875</name>
</gene>
<protein>
    <submittedName>
        <fullName evidence="2">Uncharacterized protein</fullName>
    </submittedName>
</protein>
<name>A0ABR4YI72_9BACT</name>
<evidence type="ECO:0000313" key="3">
    <source>
        <dbReference type="Proteomes" id="UP000030889"/>
    </source>
</evidence>
<dbReference type="EMBL" id="JRGF01000007">
    <property type="protein sequence ID" value="KHE41961.1"/>
    <property type="molecule type" value="Genomic_DNA"/>
</dbReference>
<accession>A0ABR4YI72</accession>
<keyword evidence="3" id="KW-1185">Reference proteome</keyword>
<reference evidence="2 3" key="1">
    <citation type="submission" date="2014-09" db="EMBL/GenBank/DDBJ databases">
        <title>Alistipes sp. 627, sp. nov., a novel member of the family Rikenellaceae isolated from human faeces.</title>
        <authorList>
            <person name="Shkoporov A.N."/>
            <person name="Chaplin A.V."/>
            <person name="Motuzova O.V."/>
            <person name="Kafarskaia L.I."/>
            <person name="Khokhlova E.V."/>
            <person name="Efimov B.A."/>
        </authorList>
    </citation>
    <scope>NUCLEOTIDE SEQUENCE [LARGE SCALE GENOMIC DNA]</scope>
    <source>
        <strain evidence="2 3">627</strain>
    </source>
</reference>
<comment type="caution">
    <text evidence="2">The sequence shown here is derived from an EMBL/GenBank/DDBJ whole genome shotgun (WGS) entry which is preliminary data.</text>
</comment>